<accession>A0A1N7MWC3</accession>
<evidence type="ECO:0000259" key="4">
    <source>
        <dbReference type="Pfam" id="PF14449"/>
    </source>
</evidence>
<dbReference type="OrthoDB" id="2987810at2"/>
<dbReference type="Pfam" id="PF14449">
    <property type="entry name" value="PT-TG"/>
    <property type="match status" value="1"/>
</dbReference>
<comment type="subcellular location">
    <subcellularLocation>
        <location evidence="1">Secreted</location>
    </subcellularLocation>
</comment>
<evidence type="ECO:0000256" key="3">
    <source>
        <dbReference type="SAM" id="MobiDB-lite"/>
    </source>
</evidence>
<dbReference type="EMBL" id="FTOD01000007">
    <property type="protein sequence ID" value="SIS90444.1"/>
    <property type="molecule type" value="Genomic_DNA"/>
</dbReference>
<feature type="region of interest" description="Disordered" evidence="3">
    <location>
        <begin position="131"/>
        <end position="168"/>
    </location>
</feature>
<keyword evidence="6" id="KW-1185">Reference proteome</keyword>
<organism evidence="5 6">
    <name type="scientific">Kroppenstedtia eburnea</name>
    <dbReference type="NCBI Taxonomy" id="714067"/>
    <lineage>
        <taxon>Bacteria</taxon>
        <taxon>Bacillati</taxon>
        <taxon>Bacillota</taxon>
        <taxon>Bacilli</taxon>
        <taxon>Bacillales</taxon>
        <taxon>Thermoactinomycetaceae</taxon>
        <taxon>Kroppenstedtia</taxon>
    </lineage>
</organism>
<evidence type="ECO:0000313" key="5">
    <source>
        <dbReference type="EMBL" id="SIS90444.1"/>
    </source>
</evidence>
<sequence length="168" mass="18112">MHKIRTKRIIDGASSLQSRISVIQSKFLLTKDDGPLFKEKDENAALQFAKGAGDVALDFIGFHDAKAAITGVDEDGNEIGWGERLFRGALVVPIAKPVKGGKMALKYGDKALTAGKKNLDDVARKGKKTACGCPPLDGYSHKKKHSSHAEERKQQGRPTGVGIRKSCV</sequence>
<keyword evidence="2" id="KW-0964">Secreted</keyword>
<name>A0A1N7MWC3_9BACL</name>
<dbReference type="AlphaFoldDB" id="A0A1N7MWC3"/>
<dbReference type="Proteomes" id="UP000186795">
    <property type="component" value="Unassembled WGS sequence"/>
</dbReference>
<evidence type="ECO:0000313" key="6">
    <source>
        <dbReference type="Proteomes" id="UP000186795"/>
    </source>
</evidence>
<dbReference type="InterPro" id="IPR027797">
    <property type="entry name" value="PT-TG_dom"/>
</dbReference>
<gene>
    <name evidence="5" type="ORF">SAMN05421790_10797</name>
</gene>
<reference evidence="6" key="1">
    <citation type="submission" date="2017-01" db="EMBL/GenBank/DDBJ databases">
        <authorList>
            <person name="Varghese N."/>
            <person name="Submissions S."/>
        </authorList>
    </citation>
    <scope>NUCLEOTIDE SEQUENCE [LARGE SCALE GENOMIC DNA]</scope>
    <source>
        <strain evidence="6">DSM 45196</strain>
    </source>
</reference>
<proteinExistence type="predicted"/>
<feature type="domain" description="Pre-toxin TG" evidence="4">
    <location>
        <begin position="47"/>
        <end position="112"/>
    </location>
</feature>
<evidence type="ECO:0000256" key="1">
    <source>
        <dbReference type="ARBA" id="ARBA00004613"/>
    </source>
</evidence>
<protein>
    <submittedName>
        <fullName evidence="5">Pre-toxin TG</fullName>
    </submittedName>
</protein>
<dbReference type="GO" id="GO:0005576">
    <property type="term" value="C:extracellular region"/>
    <property type="evidence" value="ECO:0007669"/>
    <property type="project" value="UniProtKB-SubCell"/>
</dbReference>
<evidence type="ECO:0000256" key="2">
    <source>
        <dbReference type="ARBA" id="ARBA00022525"/>
    </source>
</evidence>
<dbReference type="RefSeq" id="WP_076525314.1">
    <property type="nucleotide sequence ID" value="NZ_CP048103.1"/>
</dbReference>